<dbReference type="InterPro" id="IPR011600">
    <property type="entry name" value="Pept_C14_caspase"/>
</dbReference>
<comment type="similarity">
    <text evidence="1">Belongs to the peptidase C14B family.</text>
</comment>
<keyword evidence="5" id="KW-1185">Reference proteome</keyword>
<dbReference type="AlphaFoldDB" id="A0AAD7JPP3"/>
<gene>
    <name evidence="4" type="ORF">DFH07DRAFT_1009359</name>
</gene>
<dbReference type="EMBL" id="JARJLG010000029">
    <property type="protein sequence ID" value="KAJ7767940.1"/>
    <property type="molecule type" value="Genomic_DNA"/>
</dbReference>
<comment type="caution">
    <text evidence="4">The sequence shown here is derived from an EMBL/GenBank/DDBJ whole genome shotgun (WGS) entry which is preliminary data.</text>
</comment>
<sequence length="721" mass="80059">MAETHSRGSQNPGDRVFALIIGIDKYAKITPVLSGAVNDAQEFMEYLMAPRMEDSTRPPPAQQGLGVPADNIKLLTNEDATRTKILEEFESHLMYNANKPDRSGATMIFYFAGHGSRMQSENTEIPHDDKVETICPFDERTGVDSSYVHAIPDYVLARLLYNLSVRNGNNVIAILDSCHSGGMGREDDAEMVSRNASGESRCIPASLDSDLFKGDSDTPHCHRLWAPFTASFVLLAACSRDEQAMESQCHGNFTCRLVDALRKADFKDTTPFELIEGLKLAREQKPVCVGANQHRLLFNPTEYPSIGARRVLKQKVSDGFQSFTASIGEAEGVCTETKFKVYDPQNNQLCTIIPRTVENHQAVFIFDKTVKPSNSSIKLRNDGTVEIPEGSRVVVENFNNPSMTLDVYTSSNFAHNTALKFHAAQKYKQAHSPEKAHIRLRSHGPDIIIVDRLALATPMLQNTMQKQSNDTSVFQSEEEEETRFSMAGLDLPQTFNAIAHFHYHLRHHNGDVLHLPNNGNVLPGFALEMFRLQGEYPNTTPDGSNVIDGPGVQLLLKEGAQYGFKMRNSSHVDLFPYLFSFDPDTYKITCWYSPENKHDGGPLRAKSCLTAAMGSEYPFKFVPGPHGDTSSVFLKLFVSTEYLDLTSIEQKISPLKPEFKGVGRADIERDYSAHKSEWNAVTVLITIRKKASHDLPGNSSKNPEVQIAPAEISGQPNGSPP</sequence>
<dbReference type="GO" id="GO:0004197">
    <property type="term" value="F:cysteine-type endopeptidase activity"/>
    <property type="evidence" value="ECO:0007669"/>
    <property type="project" value="InterPro"/>
</dbReference>
<accession>A0AAD7JPP3</accession>
<reference evidence="4" key="1">
    <citation type="submission" date="2023-03" db="EMBL/GenBank/DDBJ databases">
        <title>Massive genome expansion in bonnet fungi (Mycena s.s.) driven by repeated elements and novel gene families across ecological guilds.</title>
        <authorList>
            <consortium name="Lawrence Berkeley National Laboratory"/>
            <person name="Harder C.B."/>
            <person name="Miyauchi S."/>
            <person name="Viragh M."/>
            <person name="Kuo A."/>
            <person name="Thoen E."/>
            <person name="Andreopoulos B."/>
            <person name="Lu D."/>
            <person name="Skrede I."/>
            <person name="Drula E."/>
            <person name="Henrissat B."/>
            <person name="Morin E."/>
            <person name="Kohler A."/>
            <person name="Barry K."/>
            <person name="LaButti K."/>
            <person name="Morin E."/>
            <person name="Salamov A."/>
            <person name="Lipzen A."/>
            <person name="Mereny Z."/>
            <person name="Hegedus B."/>
            <person name="Baldrian P."/>
            <person name="Stursova M."/>
            <person name="Weitz H."/>
            <person name="Taylor A."/>
            <person name="Grigoriev I.V."/>
            <person name="Nagy L.G."/>
            <person name="Martin F."/>
            <person name="Kauserud H."/>
        </authorList>
    </citation>
    <scope>NUCLEOTIDE SEQUENCE</scope>
    <source>
        <strain evidence="4">CBHHK188m</strain>
    </source>
</reference>
<dbReference type="Pfam" id="PF00656">
    <property type="entry name" value="Peptidase_C14"/>
    <property type="match status" value="1"/>
</dbReference>
<dbReference type="PANTHER" id="PTHR48104:SF30">
    <property type="entry name" value="METACASPASE-1"/>
    <property type="match status" value="1"/>
</dbReference>
<evidence type="ECO:0000259" key="3">
    <source>
        <dbReference type="Pfam" id="PF00656"/>
    </source>
</evidence>
<evidence type="ECO:0000256" key="1">
    <source>
        <dbReference type="ARBA" id="ARBA00009005"/>
    </source>
</evidence>
<dbReference type="Proteomes" id="UP001215280">
    <property type="component" value="Unassembled WGS sequence"/>
</dbReference>
<dbReference type="GO" id="GO:0005737">
    <property type="term" value="C:cytoplasm"/>
    <property type="evidence" value="ECO:0007669"/>
    <property type="project" value="TreeGrafter"/>
</dbReference>
<proteinExistence type="inferred from homology"/>
<name>A0AAD7JPP3_9AGAR</name>
<dbReference type="GO" id="GO:0006508">
    <property type="term" value="P:proteolysis"/>
    <property type="evidence" value="ECO:0007669"/>
    <property type="project" value="InterPro"/>
</dbReference>
<dbReference type="InterPro" id="IPR050452">
    <property type="entry name" value="Metacaspase"/>
</dbReference>
<evidence type="ECO:0000256" key="2">
    <source>
        <dbReference type="SAM" id="MobiDB-lite"/>
    </source>
</evidence>
<dbReference type="PANTHER" id="PTHR48104">
    <property type="entry name" value="METACASPASE-4"/>
    <property type="match status" value="1"/>
</dbReference>
<evidence type="ECO:0000313" key="4">
    <source>
        <dbReference type="EMBL" id="KAJ7767940.1"/>
    </source>
</evidence>
<feature type="domain" description="Peptidase C14 caspase" evidence="3">
    <location>
        <begin position="16"/>
        <end position="265"/>
    </location>
</feature>
<organism evidence="4 5">
    <name type="scientific">Mycena maculata</name>
    <dbReference type="NCBI Taxonomy" id="230809"/>
    <lineage>
        <taxon>Eukaryota</taxon>
        <taxon>Fungi</taxon>
        <taxon>Dikarya</taxon>
        <taxon>Basidiomycota</taxon>
        <taxon>Agaricomycotina</taxon>
        <taxon>Agaricomycetes</taxon>
        <taxon>Agaricomycetidae</taxon>
        <taxon>Agaricales</taxon>
        <taxon>Marasmiineae</taxon>
        <taxon>Mycenaceae</taxon>
        <taxon>Mycena</taxon>
    </lineage>
</organism>
<feature type="region of interest" description="Disordered" evidence="2">
    <location>
        <begin position="692"/>
        <end position="721"/>
    </location>
</feature>
<dbReference type="Gene3D" id="3.40.50.1460">
    <property type="match status" value="1"/>
</dbReference>
<evidence type="ECO:0000313" key="5">
    <source>
        <dbReference type="Proteomes" id="UP001215280"/>
    </source>
</evidence>
<protein>
    <submittedName>
        <fullName evidence="4">Caspase domain-containing protein</fullName>
    </submittedName>
</protein>